<proteinExistence type="predicted"/>
<feature type="compositionally biased region" description="Basic residues" evidence="1">
    <location>
        <begin position="124"/>
        <end position="135"/>
    </location>
</feature>
<feature type="compositionally biased region" description="Basic and acidic residues" evidence="1">
    <location>
        <begin position="1"/>
        <end position="24"/>
    </location>
</feature>
<accession>A0A6J4MGB7</accession>
<evidence type="ECO:0000313" key="2">
    <source>
        <dbReference type="EMBL" id="CAA9358579.1"/>
    </source>
</evidence>
<dbReference type="AlphaFoldDB" id="A0A6J4MGB7"/>
<feature type="compositionally biased region" description="Low complexity" evidence="1">
    <location>
        <begin position="74"/>
        <end position="83"/>
    </location>
</feature>
<protein>
    <submittedName>
        <fullName evidence="2">Transcriptional regulator, AraC family</fullName>
    </submittedName>
</protein>
<organism evidence="2">
    <name type="scientific">uncultured Gemmatimonadaceae bacterium</name>
    <dbReference type="NCBI Taxonomy" id="246130"/>
    <lineage>
        <taxon>Bacteria</taxon>
        <taxon>Pseudomonadati</taxon>
        <taxon>Gemmatimonadota</taxon>
        <taxon>Gemmatimonadia</taxon>
        <taxon>Gemmatimonadales</taxon>
        <taxon>Gemmatimonadaceae</taxon>
        <taxon>environmental samples</taxon>
    </lineage>
</organism>
<gene>
    <name evidence="2" type="ORF">AVDCRST_MAG11-3966</name>
</gene>
<feature type="compositionally biased region" description="Basic and acidic residues" evidence="1">
    <location>
        <begin position="236"/>
        <end position="246"/>
    </location>
</feature>
<feature type="non-terminal residue" evidence="2">
    <location>
        <position position="1"/>
    </location>
</feature>
<evidence type="ECO:0000256" key="1">
    <source>
        <dbReference type="SAM" id="MobiDB-lite"/>
    </source>
</evidence>
<feature type="compositionally biased region" description="Basic residues" evidence="1">
    <location>
        <begin position="61"/>
        <end position="73"/>
    </location>
</feature>
<feature type="non-terminal residue" evidence="2">
    <location>
        <position position="246"/>
    </location>
</feature>
<feature type="compositionally biased region" description="Basic and acidic residues" evidence="1">
    <location>
        <begin position="169"/>
        <end position="178"/>
    </location>
</feature>
<feature type="compositionally biased region" description="Basic residues" evidence="1">
    <location>
        <begin position="155"/>
        <end position="168"/>
    </location>
</feature>
<feature type="region of interest" description="Disordered" evidence="1">
    <location>
        <begin position="124"/>
        <end position="246"/>
    </location>
</feature>
<sequence>GREGDAAVGGGDRRAQRGRGDHPDGGAGALPVALHPHDRPAPRGRPRRPLRGGAGRQVRAAGRHAPRVRRRQLLRAAARPATRGADRRGLARAPVPRTQSRVGFRRARRARRRGLWLGGVQPGHLRHGAARRGARGRASSPVGCRIRGRPGGDRARRRAARRAHAARRVARDAGRDPGARPARAARGVLPPALRRARRAAAPPGGRGRAGAADRGGARLAAAQRRAPGAHGRARARGRDEPLRDAH</sequence>
<feature type="compositionally biased region" description="Low complexity" evidence="1">
    <location>
        <begin position="179"/>
        <end position="230"/>
    </location>
</feature>
<dbReference type="EMBL" id="CADCTU010000846">
    <property type="protein sequence ID" value="CAA9358579.1"/>
    <property type="molecule type" value="Genomic_DNA"/>
</dbReference>
<reference evidence="2" key="1">
    <citation type="submission" date="2020-02" db="EMBL/GenBank/DDBJ databases">
        <authorList>
            <person name="Meier V. D."/>
        </authorList>
    </citation>
    <scope>NUCLEOTIDE SEQUENCE</scope>
    <source>
        <strain evidence="2">AVDCRST_MAG11</strain>
    </source>
</reference>
<name>A0A6J4MGB7_9BACT</name>
<feature type="region of interest" description="Disordered" evidence="1">
    <location>
        <begin position="1"/>
        <end position="107"/>
    </location>
</feature>